<dbReference type="RefSeq" id="WP_158188622.1">
    <property type="nucleotide sequence ID" value="NZ_CP046902.1"/>
</dbReference>
<name>A0A6I6LL29_STUST</name>
<dbReference type="Proteomes" id="UP000438983">
    <property type="component" value="Chromosome"/>
</dbReference>
<organism evidence="1 2">
    <name type="scientific">Stutzerimonas stutzeri</name>
    <name type="common">Pseudomonas stutzeri</name>
    <dbReference type="NCBI Taxonomy" id="316"/>
    <lineage>
        <taxon>Bacteria</taxon>
        <taxon>Pseudomonadati</taxon>
        <taxon>Pseudomonadota</taxon>
        <taxon>Gammaproteobacteria</taxon>
        <taxon>Pseudomonadales</taxon>
        <taxon>Pseudomonadaceae</taxon>
        <taxon>Stutzerimonas</taxon>
    </lineage>
</organism>
<reference evidence="1 2" key="1">
    <citation type="submission" date="2019-12" db="EMBL/GenBank/DDBJ databases">
        <title>Complete genome sequence of Pseudomonas stutzeri.</title>
        <authorList>
            <person name="Lim S.R."/>
            <person name="Kim J.H."/>
        </authorList>
    </citation>
    <scope>NUCLEOTIDE SEQUENCE [LARGE SCALE GENOMIC DNA]</scope>
    <source>
        <strain evidence="1 2">PM101005</strain>
    </source>
</reference>
<sequence length="309" mass="34718">MTSLIVAHGQPDENIFGLANKLGSHDLPRISRFQRVGCILSIYFEMESAERSDITDDEYAIRVLVEACDLAESTARKLVRSTGGVAECFRLAWDSMSFEDRAISMGMDYTHESNFWPYFHVYSTTLQRHIASSSQTQSFSVPEVTDVLADLNAKRLVGADAGGLSASFDPEYVSKFVEEVFILLHEPKYTSRFQHIGAILDMFDMYASAGPDQWAYDALAALDMLASQGIDRPLADYFIASQDWASRFRLAWALIDDNERAEAITEEFDVLHNYWPGFGYYNKTLSKHIALTSGDPYTLLRCPPGMAGY</sequence>
<evidence type="ECO:0000313" key="1">
    <source>
        <dbReference type="EMBL" id="QGZ31158.1"/>
    </source>
</evidence>
<accession>A0A6I6LL29</accession>
<dbReference type="EMBL" id="CP046902">
    <property type="protein sequence ID" value="QGZ31158.1"/>
    <property type="molecule type" value="Genomic_DNA"/>
</dbReference>
<dbReference type="AlphaFoldDB" id="A0A6I6LL29"/>
<gene>
    <name evidence="1" type="ORF">GQA94_14210</name>
</gene>
<protein>
    <submittedName>
        <fullName evidence="1">Uncharacterized protein</fullName>
    </submittedName>
</protein>
<dbReference type="OrthoDB" id="7022522at2"/>
<proteinExistence type="predicted"/>
<evidence type="ECO:0000313" key="2">
    <source>
        <dbReference type="Proteomes" id="UP000438983"/>
    </source>
</evidence>